<organism evidence="2 3">
    <name type="scientific">Roseiconus lacunae</name>
    <dbReference type="NCBI Taxonomy" id="2605694"/>
    <lineage>
        <taxon>Bacteria</taxon>
        <taxon>Pseudomonadati</taxon>
        <taxon>Planctomycetota</taxon>
        <taxon>Planctomycetia</taxon>
        <taxon>Pirellulales</taxon>
        <taxon>Pirellulaceae</taxon>
        <taxon>Roseiconus</taxon>
    </lineage>
</organism>
<accession>A0ABT7PER3</accession>
<reference evidence="2 3" key="1">
    <citation type="submission" date="2023-06" db="EMBL/GenBank/DDBJ databases">
        <title>Roseiconus lacunae JC819 isolated from Gulf of Mannar region, Tamil Nadu.</title>
        <authorList>
            <person name="Pk S."/>
            <person name="Ch S."/>
            <person name="Ch V.R."/>
        </authorList>
    </citation>
    <scope>NUCLEOTIDE SEQUENCE [LARGE SCALE GENOMIC DNA]</scope>
    <source>
        <strain evidence="2 3">JC819</strain>
    </source>
</reference>
<feature type="region of interest" description="Disordered" evidence="1">
    <location>
        <begin position="280"/>
        <end position="306"/>
    </location>
</feature>
<evidence type="ECO:0000313" key="2">
    <source>
        <dbReference type="EMBL" id="MDM4014979.1"/>
    </source>
</evidence>
<name>A0ABT7PER3_9BACT</name>
<feature type="compositionally biased region" description="Basic residues" evidence="1">
    <location>
        <begin position="292"/>
        <end position="305"/>
    </location>
</feature>
<dbReference type="RefSeq" id="WP_289162562.1">
    <property type="nucleotide sequence ID" value="NZ_JASZZN010000003.1"/>
</dbReference>
<gene>
    <name evidence="2" type="ORF">QTN89_06030</name>
</gene>
<protein>
    <submittedName>
        <fullName evidence="2">Uncharacterized protein</fullName>
    </submittedName>
</protein>
<evidence type="ECO:0000313" key="3">
    <source>
        <dbReference type="Proteomes" id="UP001239462"/>
    </source>
</evidence>
<keyword evidence="3" id="KW-1185">Reference proteome</keyword>
<sequence length="391" mass="42939">MPRRCCCGDVVYDPECSGGCGFWPPGDYCADFIESFVITSGTQTVEATKNGTTIRTADASTFDVPTTNGVYRIQYDDSGFITKWIISGPGITGEAFIEVNSTCAISGTFNEYSGKFSVTLSFQGETCPSCCHDLQVGIGSTPYPCRFSNRSIYDVEIVVNDGRNPPGYRVYTQVAPTDYVPGNPCRWFVRIAYTDQYGNPPIIPDPPDPSTTWLIVAYYNYDTGTFFLQQKLSPNQGSAPYLELTTPHNPSGPCEGGYRVDPDRTNTLYAHGLDCDEEFPPPCEEPESMGARRLKRRRRPSRKPRTTMARDLQAAIPEAFGGGGCACQDVLGLLSNYSIERAAKKIDTLAKLLFKATQLPGRPDHIAKLTMQDCHQLLAKIIANAREGKSA</sequence>
<evidence type="ECO:0000256" key="1">
    <source>
        <dbReference type="SAM" id="MobiDB-lite"/>
    </source>
</evidence>
<comment type="caution">
    <text evidence="2">The sequence shown here is derived from an EMBL/GenBank/DDBJ whole genome shotgun (WGS) entry which is preliminary data.</text>
</comment>
<dbReference type="EMBL" id="JASZZN010000003">
    <property type="protein sequence ID" value="MDM4014979.1"/>
    <property type="molecule type" value="Genomic_DNA"/>
</dbReference>
<dbReference type="Proteomes" id="UP001239462">
    <property type="component" value="Unassembled WGS sequence"/>
</dbReference>
<proteinExistence type="predicted"/>